<dbReference type="InParanoid" id="E3MZD1"/>
<dbReference type="FunCoup" id="E3MZD1">
    <property type="interactions" value="1148"/>
</dbReference>
<dbReference type="Proteomes" id="UP000008281">
    <property type="component" value="Unassembled WGS sequence"/>
</dbReference>
<name>E3MZD1_CAERE</name>
<dbReference type="EMBL" id="DS268500">
    <property type="protein sequence ID" value="EFP12940.1"/>
    <property type="molecule type" value="Genomic_DNA"/>
</dbReference>
<organism evidence="4">
    <name type="scientific">Caenorhabditis remanei</name>
    <name type="common">Caenorhabditis vulgaris</name>
    <dbReference type="NCBI Taxonomy" id="31234"/>
    <lineage>
        <taxon>Eukaryota</taxon>
        <taxon>Metazoa</taxon>
        <taxon>Ecdysozoa</taxon>
        <taxon>Nematoda</taxon>
        <taxon>Chromadorea</taxon>
        <taxon>Rhabditida</taxon>
        <taxon>Rhabditina</taxon>
        <taxon>Rhabditomorpha</taxon>
        <taxon>Rhabditoidea</taxon>
        <taxon>Rhabditidae</taxon>
        <taxon>Peloderinae</taxon>
        <taxon>Caenorhabditis</taxon>
    </lineage>
</organism>
<accession>E3MZD1</accession>
<keyword evidence="1" id="KW-0812">Transmembrane</keyword>
<evidence type="ECO:0000256" key="1">
    <source>
        <dbReference type="SAM" id="Phobius"/>
    </source>
</evidence>
<dbReference type="AlphaFoldDB" id="E3MZD1"/>
<feature type="signal peptide" evidence="2">
    <location>
        <begin position="1"/>
        <end position="17"/>
    </location>
</feature>
<evidence type="ECO:0000313" key="4">
    <source>
        <dbReference type="Proteomes" id="UP000008281"/>
    </source>
</evidence>
<sequence length="282" mass="32231">MPVLLLLMVFCIGSTNSLPRPTGAEFLKNLSFEFKVNEIADFSPQLEDLLRNAEYYHKNLSVIQSCDQPVEFDFGRCNKTFFRHKHGDTNLTLYFDEQGILFLKNTLESPCFEQDASKDYLNEYFTLMKTPIENWYYYQRAHSPPELLSSRFSSTTFIIMGIFVGAVVLCFFSMLIGKCLTSDGLGEDEKDADVHELENLDEPAHHSIGFIDEDVVTRDVEPAEPVYSFPYVLPTEPVYSYPYQNYPRPALPNGYRLIQNCQSTDGSCDCDESGNGIIVTRF</sequence>
<dbReference type="HOGENOM" id="CLU_987797_0_0_1"/>
<keyword evidence="4" id="KW-1185">Reference proteome</keyword>
<proteinExistence type="predicted"/>
<dbReference type="eggNOG" id="ENOG502RW6P">
    <property type="taxonomic scope" value="Eukaryota"/>
</dbReference>
<evidence type="ECO:0008006" key="5">
    <source>
        <dbReference type="Google" id="ProtNLM"/>
    </source>
</evidence>
<keyword evidence="2" id="KW-0732">Signal</keyword>
<reference evidence="3" key="1">
    <citation type="submission" date="2007-07" db="EMBL/GenBank/DDBJ databases">
        <title>PCAP assembly of the Caenorhabditis remanei genome.</title>
        <authorList>
            <consortium name="The Caenorhabditis remanei Sequencing Consortium"/>
            <person name="Wilson R.K."/>
        </authorList>
    </citation>
    <scope>NUCLEOTIDE SEQUENCE [LARGE SCALE GENOMIC DNA]</scope>
    <source>
        <strain evidence="3">PB4641</strain>
    </source>
</reference>
<evidence type="ECO:0000313" key="3">
    <source>
        <dbReference type="EMBL" id="EFP12940.1"/>
    </source>
</evidence>
<keyword evidence="1" id="KW-0472">Membrane</keyword>
<dbReference type="OMA" id="TRIACDN"/>
<keyword evidence="1" id="KW-1133">Transmembrane helix</keyword>
<feature type="transmembrane region" description="Helical" evidence="1">
    <location>
        <begin position="157"/>
        <end position="176"/>
    </location>
</feature>
<gene>
    <name evidence="3" type="ORF">CRE_05981</name>
</gene>
<feature type="chain" id="PRO_5003177891" description="CX domain-containing protein" evidence="2">
    <location>
        <begin position="18"/>
        <end position="282"/>
    </location>
</feature>
<evidence type="ECO:0000256" key="2">
    <source>
        <dbReference type="SAM" id="SignalP"/>
    </source>
</evidence>
<protein>
    <recommendedName>
        <fullName evidence="5">CX domain-containing protein</fullName>
    </recommendedName>
</protein>